<accession>A0A8D9ABG4</accession>
<reference evidence="1" key="1">
    <citation type="submission" date="2021-05" db="EMBL/GenBank/DDBJ databases">
        <authorList>
            <person name="Alioto T."/>
            <person name="Alioto T."/>
            <person name="Gomez Garrido J."/>
        </authorList>
    </citation>
    <scope>NUCLEOTIDE SEQUENCE</scope>
</reference>
<name>A0A8D9ABG4_9HEMI</name>
<dbReference type="AlphaFoldDB" id="A0A8D9ABG4"/>
<evidence type="ECO:0000313" key="1">
    <source>
        <dbReference type="EMBL" id="CAG6761091.1"/>
    </source>
</evidence>
<proteinExistence type="predicted"/>
<sequence>MSWEMNEEQWNTLLECFHQDHYHVVHDCSNQSNQCRCCALIGKITSRFGRRLIPRYQFTIDYACNTVWTKEVDKSITYKSLGNSGHDMLIKLDCYDYSKCQGLSKKNYWKTATYSKLKIIISEKNHEL</sequence>
<organism evidence="1">
    <name type="scientific">Cacopsylla melanoneura</name>
    <dbReference type="NCBI Taxonomy" id="428564"/>
    <lineage>
        <taxon>Eukaryota</taxon>
        <taxon>Metazoa</taxon>
        <taxon>Ecdysozoa</taxon>
        <taxon>Arthropoda</taxon>
        <taxon>Hexapoda</taxon>
        <taxon>Insecta</taxon>
        <taxon>Pterygota</taxon>
        <taxon>Neoptera</taxon>
        <taxon>Paraneoptera</taxon>
        <taxon>Hemiptera</taxon>
        <taxon>Sternorrhyncha</taxon>
        <taxon>Psylloidea</taxon>
        <taxon>Psyllidae</taxon>
        <taxon>Psyllinae</taxon>
        <taxon>Cacopsylla</taxon>
    </lineage>
</organism>
<protein>
    <submittedName>
        <fullName evidence="1">Uncharacterized protein</fullName>
    </submittedName>
</protein>
<dbReference type="EMBL" id="HBUF01558327">
    <property type="protein sequence ID" value="CAG6761091.1"/>
    <property type="molecule type" value="Transcribed_RNA"/>
</dbReference>